<comment type="function">
    <text evidence="7">Single strand-specific metallo-endoribonuclease involved in late-stage 70S ribosome quality control and in maturation of the 3' terminus of the 16S rRNA.</text>
</comment>
<gene>
    <name evidence="7" type="primary">ybeY</name>
    <name evidence="8" type="ordered locus">Dalk_3326</name>
</gene>
<evidence type="ECO:0000256" key="6">
    <source>
        <dbReference type="ARBA" id="ARBA00022833"/>
    </source>
</evidence>
<protein>
    <recommendedName>
        <fullName evidence="7">Endoribonuclease YbeY</fullName>
        <ecNumber evidence="7">3.1.-.-</ecNumber>
    </recommendedName>
</protein>
<evidence type="ECO:0000256" key="2">
    <source>
        <dbReference type="ARBA" id="ARBA00022722"/>
    </source>
</evidence>
<feature type="binding site" evidence="7">
    <location>
        <position position="98"/>
    </location>
    <ligand>
        <name>Zn(2+)</name>
        <dbReference type="ChEBI" id="CHEBI:29105"/>
        <note>catalytic</note>
    </ligand>
</feature>
<feature type="binding site" evidence="7">
    <location>
        <position position="94"/>
    </location>
    <ligand>
        <name>Zn(2+)</name>
        <dbReference type="ChEBI" id="CHEBI:29105"/>
        <note>catalytic</note>
    </ligand>
</feature>
<keyword evidence="9" id="KW-1185">Reference proteome</keyword>
<comment type="cofactor">
    <cofactor evidence="7">
        <name>Zn(2+)</name>
        <dbReference type="ChEBI" id="CHEBI:29105"/>
    </cofactor>
    <text evidence="7">Binds 1 zinc ion.</text>
</comment>
<feature type="binding site" evidence="7">
    <location>
        <position position="104"/>
    </location>
    <ligand>
        <name>Zn(2+)</name>
        <dbReference type="ChEBI" id="CHEBI:29105"/>
        <note>catalytic</note>
    </ligand>
</feature>
<dbReference type="GO" id="GO:0005737">
    <property type="term" value="C:cytoplasm"/>
    <property type="evidence" value="ECO:0007669"/>
    <property type="project" value="UniProtKB-SubCell"/>
</dbReference>
<dbReference type="Gene3D" id="3.40.390.30">
    <property type="entry name" value="Metalloproteases ('zincins'), catalytic domain"/>
    <property type="match status" value="1"/>
</dbReference>
<evidence type="ECO:0000256" key="5">
    <source>
        <dbReference type="ARBA" id="ARBA00022801"/>
    </source>
</evidence>
<keyword evidence="7" id="KW-0690">Ribosome biogenesis</keyword>
<dbReference type="HAMAP" id="MF_00009">
    <property type="entry name" value="Endoribonucl_YbeY"/>
    <property type="match status" value="1"/>
</dbReference>
<dbReference type="Proteomes" id="UP000000739">
    <property type="component" value="Chromosome"/>
</dbReference>
<dbReference type="AlphaFoldDB" id="B8FJ88"/>
<organism evidence="8 9">
    <name type="scientific">Desulfatibacillum aliphaticivorans</name>
    <dbReference type="NCBI Taxonomy" id="218208"/>
    <lineage>
        <taxon>Bacteria</taxon>
        <taxon>Pseudomonadati</taxon>
        <taxon>Thermodesulfobacteriota</taxon>
        <taxon>Desulfobacteria</taxon>
        <taxon>Desulfobacterales</taxon>
        <taxon>Desulfatibacillaceae</taxon>
        <taxon>Desulfatibacillum</taxon>
    </lineage>
</organism>
<dbReference type="InterPro" id="IPR020549">
    <property type="entry name" value="YbeY_CS"/>
</dbReference>
<evidence type="ECO:0000313" key="9">
    <source>
        <dbReference type="Proteomes" id="UP000000739"/>
    </source>
</evidence>
<keyword evidence="7" id="KW-0698">rRNA processing</keyword>
<evidence type="ECO:0000256" key="3">
    <source>
        <dbReference type="ARBA" id="ARBA00022723"/>
    </source>
</evidence>
<dbReference type="HOGENOM" id="CLU_106710_3_3_7"/>
<dbReference type="SUPFAM" id="SSF55486">
    <property type="entry name" value="Metalloproteases ('zincins'), catalytic domain"/>
    <property type="match status" value="1"/>
</dbReference>
<evidence type="ECO:0000256" key="1">
    <source>
        <dbReference type="ARBA" id="ARBA00010875"/>
    </source>
</evidence>
<dbReference type="PANTHER" id="PTHR46986:SF1">
    <property type="entry name" value="ENDORIBONUCLEASE YBEY, CHLOROPLASTIC"/>
    <property type="match status" value="1"/>
</dbReference>
<sequence>METAAQAVLNALDCPDSELSVLIVDGGRMAELHEEYVGKQGPTNVLAFPMTEGPFNEINPEIIGDVVICTDVAAKEAEDAGVDLYTRALELLIHGILHLVGHDHAEPEETALMQAKEAELFEQFKNI</sequence>
<keyword evidence="3 7" id="KW-0479">Metal-binding</keyword>
<proteinExistence type="inferred from homology"/>
<comment type="similarity">
    <text evidence="1 7">Belongs to the endoribonuclease YbeY family.</text>
</comment>
<dbReference type="PANTHER" id="PTHR46986">
    <property type="entry name" value="ENDORIBONUCLEASE YBEY, CHLOROPLASTIC"/>
    <property type="match status" value="1"/>
</dbReference>
<dbReference type="GO" id="GO:0004521">
    <property type="term" value="F:RNA endonuclease activity"/>
    <property type="evidence" value="ECO:0007669"/>
    <property type="project" value="UniProtKB-UniRule"/>
</dbReference>
<dbReference type="InterPro" id="IPR023091">
    <property type="entry name" value="MetalPrtase_cat_dom_sf_prd"/>
</dbReference>
<reference evidence="8 9" key="1">
    <citation type="journal article" date="2012" name="Environ. Microbiol.">
        <title>The genome sequence of Desulfatibacillum alkenivorans AK-01: a blueprint for anaerobic alkane oxidation.</title>
        <authorList>
            <person name="Callaghan A.V."/>
            <person name="Morris B.E."/>
            <person name="Pereira I.A."/>
            <person name="McInerney M.J."/>
            <person name="Austin R.N."/>
            <person name="Groves J.T."/>
            <person name="Kukor J.J."/>
            <person name="Suflita J.M."/>
            <person name="Young L.Y."/>
            <person name="Zylstra G.J."/>
            <person name="Wawrik B."/>
        </authorList>
    </citation>
    <scope>NUCLEOTIDE SEQUENCE [LARGE SCALE GENOMIC DNA]</scope>
    <source>
        <strain evidence="8 9">AK-01</strain>
    </source>
</reference>
<keyword evidence="7" id="KW-0963">Cytoplasm</keyword>
<dbReference type="EC" id="3.1.-.-" evidence="7"/>
<accession>B8FJ88</accession>
<dbReference type="GO" id="GO:0006364">
    <property type="term" value="P:rRNA processing"/>
    <property type="evidence" value="ECO:0007669"/>
    <property type="project" value="UniProtKB-UniRule"/>
</dbReference>
<comment type="subcellular location">
    <subcellularLocation>
        <location evidence="7">Cytoplasm</location>
    </subcellularLocation>
</comment>
<evidence type="ECO:0000256" key="4">
    <source>
        <dbReference type="ARBA" id="ARBA00022759"/>
    </source>
</evidence>
<dbReference type="GO" id="GO:0008270">
    <property type="term" value="F:zinc ion binding"/>
    <property type="evidence" value="ECO:0007669"/>
    <property type="project" value="UniProtKB-UniRule"/>
</dbReference>
<keyword evidence="5 7" id="KW-0378">Hydrolase</keyword>
<dbReference type="InterPro" id="IPR002036">
    <property type="entry name" value="YbeY"/>
</dbReference>
<dbReference type="NCBIfam" id="TIGR00043">
    <property type="entry name" value="rRNA maturation RNase YbeY"/>
    <property type="match status" value="1"/>
</dbReference>
<dbReference type="GO" id="GO:0004222">
    <property type="term" value="F:metalloendopeptidase activity"/>
    <property type="evidence" value="ECO:0007669"/>
    <property type="project" value="InterPro"/>
</dbReference>
<evidence type="ECO:0000313" key="8">
    <source>
        <dbReference type="EMBL" id="ACL05015.1"/>
    </source>
</evidence>
<dbReference type="Pfam" id="PF02130">
    <property type="entry name" value="YbeY"/>
    <property type="match status" value="1"/>
</dbReference>
<keyword evidence="2 7" id="KW-0540">Nuclease</keyword>
<dbReference type="RefSeq" id="WP_015948073.1">
    <property type="nucleotide sequence ID" value="NC_011768.1"/>
</dbReference>
<dbReference type="eggNOG" id="COG0319">
    <property type="taxonomic scope" value="Bacteria"/>
</dbReference>
<dbReference type="EMBL" id="CP001322">
    <property type="protein sequence ID" value="ACL05015.1"/>
    <property type="molecule type" value="Genomic_DNA"/>
</dbReference>
<evidence type="ECO:0000256" key="7">
    <source>
        <dbReference type="HAMAP-Rule" id="MF_00009"/>
    </source>
</evidence>
<keyword evidence="4 7" id="KW-0255">Endonuclease</keyword>
<dbReference type="KEGG" id="dal:Dalk_3326"/>
<dbReference type="PROSITE" id="PS01306">
    <property type="entry name" value="UPF0054"/>
    <property type="match status" value="1"/>
</dbReference>
<name>B8FJ88_DESAL</name>
<keyword evidence="6 7" id="KW-0862">Zinc</keyword>